<dbReference type="SMART" id="SM00349">
    <property type="entry name" value="KRAB"/>
    <property type="match status" value="1"/>
</dbReference>
<dbReference type="PANTHER" id="PTHR23232">
    <property type="entry name" value="KRAB DOMAIN C2H2 ZINC FINGER"/>
    <property type="match status" value="1"/>
</dbReference>
<dbReference type="InterPro" id="IPR036051">
    <property type="entry name" value="KRAB_dom_sf"/>
</dbReference>
<dbReference type="PROSITE" id="PS50805">
    <property type="entry name" value="KRAB"/>
    <property type="match status" value="1"/>
</dbReference>
<sequence length="66" mass="7733">MPVTFEDVAVNFTWEEWECLDASQRALYQVVMSETCKNLESVGKRWANTPLMKIFFQKKREAGEKS</sequence>
<dbReference type="GO" id="GO:0006355">
    <property type="term" value="P:regulation of DNA-templated transcription"/>
    <property type="evidence" value="ECO:0007669"/>
    <property type="project" value="InterPro"/>
</dbReference>
<organism evidence="2 3">
    <name type="scientific">Urocitellus parryii</name>
    <name type="common">Arctic ground squirrel</name>
    <name type="synonym">Spermophilus parryii</name>
    <dbReference type="NCBI Taxonomy" id="9999"/>
    <lineage>
        <taxon>Eukaryota</taxon>
        <taxon>Metazoa</taxon>
        <taxon>Chordata</taxon>
        <taxon>Craniata</taxon>
        <taxon>Vertebrata</taxon>
        <taxon>Euteleostomi</taxon>
        <taxon>Mammalia</taxon>
        <taxon>Eutheria</taxon>
        <taxon>Euarchontoglires</taxon>
        <taxon>Glires</taxon>
        <taxon>Rodentia</taxon>
        <taxon>Sciuromorpha</taxon>
        <taxon>Sciuridae</taxon>
        <taxon>Xerinae</taxon>
        <taxon>Marmotini</taxon>
        <taxon>Urocitellus</taxon>
    </lineage>
</organism>
<dbReference type="Ensembl" id="ENSUPAT00010021880.1">
    <property type="protein sequence ID" value="ENSUPAP00010019229.1"/>
    <property type="gene ID" value="ENSUPAG00010015224.1"/>
</dbReference>
<dbReference type="GeneTree" id="ENSGT01150000289471"/>
<protein>
    <recommendedName>
        <fullName evidence="1">KRAB domain-containing protein</fullName>
    </recommendedName>
</protein>
<dbReference type="Gene3D" id="6.10.140.140">
    <property type="match status" value="1"/>
</dbReference>
<feature type="domain" description="KRAB" evidence="1">
    <location>
        <begin position="3"/>
        <end position="66"/>
    </location>
</feature>
<dbReference type="PANTHER" id="PTHR23232:SF166">
    <property type="entry name" value="ZINC FINGER PROTEIN 57"/>
    <property type="match status" value="1"/>
</dbReference>
<name>A0A8D2HVP2_UROPR</name>
<reference evidence="2" key="1">
    <citation type="submission" date="2025-08" db="UniProtKB">
        <authorList>
            <consortium name="Ensembl"/>
        </authorList>
    </citation>
    <scope>IDENTIFICATION</scope>
</reference>
<accession>A0A8D2HVP2</accession>
<evidence type="ECO:0000259" key="1">
    <source>
        <dbReference type="PROSITE" id="PS50805"/>
    </source>
</evidence>
<dbReference type="InterPro" id="IPR050169">
    <property type="entry name" value="Krueppel_C2H2_ZnF"/>
</dbReference>
<dbReference type="Pfam" id="PF01352">
    <property type="entry name" value="KRAB"/>
    <property type="match status" value="1"/>
</dbReference>
<reference evidence="2" key="2">
    <citation type="submission" date="2025-09" db="UniProtKB">
        <authorList>
            <consortium name="Ensembl"/>
        </authorList>
    </citation>
    <scope>IDENTIFICATION</scope>
</reference>
<evidence type="ECO:0000313" key="2">
    <source>
        <dbReference type="Ensembl" id="ENSUPAP00010019229.1"/>
    </source>
</evidence>
<dbReference type="SUPFAM" id="SSF109640">
    <property type="entry name" value="KRAB domain (Kruppel-associated box)"/>
    <property type="match status" value="1"/>
</dbReference>
<dbReference type="CDD" id="cd07765">
    <property type="entry name" value="KRAB_A-box"/>
    <property type="match status" value="1"/>
</dbReference>
<dbReference type="Proteomes" id="UP000694417">
    <property type="component" value="Unplaced"/>
</dbReference>
<dbReference type="AlphaFoldDB" id="A0A8D2HVP2"/>
<dbReference type="InterPro" id="IPR001909">
    <property type="entry name" value="KRAB"/>
</dbReference>
<proteinExistence type="predicted"/>
<evidence type="ECO:0000313" key="3">
    <source>
        <dbReference type="Proteomes" id="UP000694417"/>
    </source>
</evidence>
<keyword evidence="3" id="KW-1185">Reference proteome</keyword>